<feature type="compositionally biased region" description="Basic and acidic residues" evidence="1">
    <location>
        <begin position="115"/>
        <end position="134"/>
    </location>
</feature>
<dbReference type="InParanoid" id="A0A369JB75"/>
<dbReference type="PANTHER" id="PTHR46929">
    <property type="entry name" value="EXPRESSED PROTEIN"/>
    <property type="match status" value="1"/>
</dbReference>
<comment type="caution">
    <text evidence="3">The sequence shown here is derived from an EMBL/GenBank/DDBJ whole genome shotgun (WGS) entry which is preliminary data.</text>
</comment>
<dbReference type="AlphaFoldDB" id="A0A369JB75"/>
<evidence type="ECO:0000313" key="3">
    <source>
        <dbReference type="EMBL" id="RDB18592.1"/>
    </source>
</evidence>
<dbReference type="EMBL" id="LUEZ02000090">
    <property type="protein sequence ID" value="RDB18592.1"/>
    <property type="molecule type" value="Genomic_DNA"/>
</dbReference>
<evidence type="ECO:0000259" key="2">
    <source>
        <dbReference type="Pfam" id="PF12776"/>
    </source>
</evidence>
<reference evidence="3" key="1">
    <citation type="submission" date="2018-04" db="EMBL/GenBank/DDBJ databases">
        <title>Whole genome sequencing of Hypsizygus marmoreus.</title>
        <authorList>
            <person name="Choi I.-G."/>
            <person name="Min B."/>
            <person name="Kim J.-G."/>
            <person name="Kim S."/>
            <person name="Oh Y.-L."/>
            <person name="Kong W.-S."/>
            <person name="Park H."/>
            <person name="Jeong J."/>
            <person name="Song E.-S."/>
        </authorList>
    </citation>
    <scope>NUCLEOTIDE SEQUENCE [LARGE SCALE GENOMIC DNA]</scope>
    <source>
        <strain evidence="3">51987-8</strain>
    </source>
</reference>
<name>A0A369JB75_HYPMA</name>
<dbReference type="Proteomes" id="UP000076154">
    <property type="component" value="Unassembled WGS sequence"/>
</dbReference>
<dbReference type="PANTHER" id="PTHR46929:SF3">
    <property type="entry name" value="MYB_SANT-LIKE DOMAIN-CONTAINING PROTEIN"/>
    <property type="match status" value="1"/>
</dbReference>
<keyword evidence="4" id="KW-1185">Reference proteome</keyword>
<organism evidence="3 4">
    <name type="scientific">Hypsizygus marmoreus</name>
    <name type="common">White beech mushroom</name>
    <name type="synonym">Agaricus marmoreus</name>
    <dbReference type="NCBI Taxonomy" id="39966"/>
    <lineage>
        <taxon>Eukaryota</taxon>
        <taxon>Fungi</taxon>
        <taxon>Dikarya</taxon>
        <taxon>Basidiomycota</taxon>
        <taxon>Agaricomycotina</taxon>
        <taxon>Agaricomycetes</taxon>
        <taxon>Agaricomycetidae</taxon>
        <taxon>Agaricales</taxon>
        <taxon>Tricholomatineae</taxon>
        <taxon>Lyophyllaceae</taxon>
        <taxon>Hypsizygus</taxon>
    </lineage>
</organism>
<evidence type="ECO:0000313" key="4">
    <source>
        <dbReference type="Proteomes" id="UP000076154"/>
    </source>
</evidence>
<accession>A0A369JB75</accession>
<gene>
    <name evidence="3" type="ORF">Hypma_014785</name>
</gene>
<protein>
    <recommendedName>
        <fullName evidence="2">Myb/SANT-like domain-containing protein</fullName>
    </recommendedName>
</protein>
<sequence length="173" mass="18583">AGWKKQVWTAVASSLEANGIKSRGLKTAPKCSDHFQTLKANFHEMDDIRHASEFGWDDGTKKCVASESIWEDYLATIPFPLYHEMQYLVDGFIATGAGVFHSGNSPAPSPAPSDSSKRSATEGPREADTQDMSKEAPAAVTHTSSSLSFTANSLLSDNLVSEITSDSVAMVLV</sequence>
<dbReference type="STRING" id="39966.A0A369JB75"/>
<evidence type="ECO:0000256" key="1">
    <source>
        <dbReference type="SAM" id="MobiDB-lite"/>
    </source>
</evidence>
<dbReference type="Pfam" id="PF12776">
    <property type="entry name" value="Myb_DNA-bind_3"/>
    <property type="match status" value="1"/>
</dbReference>
<dbReference type="InterPro" id="IPR024752">
    <property type="entry name" value="Myb/SANT-like_dom"/>
</dbReference>
<feature type="domain" description="Myb/SANT-like" evidence="2">
    <location>
        <begin position="2"/>
        <end position="73"/>
    </location>
</feature>
<dbReference type="OrthoDB" id="76215at2759"/>
<feature type="region of interest" description="Disordered" evidence="1">
    <location>
        <begin position="103"/>
        <end position="140"/>
    </location>
</feature>
<feature type="non-terminal residue" evidence="3">
    <location>
        <position position="1"/>
    </location>
</feature>
<feature type="non-terminal residue" evidence="3">
    <location>
        <position position="173"/>
    </location>
</feature>
<proteinExistence type="predicted"/>